<name>A0A933SDE3_UNCEI</name>
<dbReference type="GO" id="GO:0004553">
    <property type="term" value="F:hydrolase activity, hydrolyzing O-glycosyl compounds"/>
    <property type="evidence" value="ECO:0007669"/>
    <property type="project" value="InterPro"/>
</dbReference>
<proteinExistence type="inferred from homology"/>
<dbReference type="PANTHER" id="PTHR10963:SF55">
    <property type="entry name" value="GLYCOSIDE HYDROLASE FAMILY 16 PROTEIN"/>
    <property type="match status" value="1"/>
</dbReference>
<dbReference type="GO" id="GO:0005975">
    <property type="term" value="P:carbohydrate metabolic process"/>
    <property type="evidence" value="ECO:0007669"/>
    <property type="project" value="InterPro"/>
</dbReference>
<comment type="similarity">
    <text evidence="1">Belongs to the glycosyl hydrolase 16 family.</text>
</comment>
<feature type="signal peptide" evidence="2">
    <location>
        <begin position="1"/>
        <end position="16"/>
    </location>
</feature>
<evidence type="ECO:0000259" key="3">
    <source>
        <dbReference type="PROSITE" id="PS51762"/>
    </source>
</evidence>
<dbReference type="CDD" id="cd08023">
    <property type="entry name" value="GH16_laminarinase_like"/>
    <property type="match status" value="1"/>
</dbReference>
<dbReference type="PANTHER" id="PTHR10963">
    <property type="entry name" value="GLYCOSYL HYDROLASE-RELATED"/>
    <property type="match status" value="1"/>
</dbReference>
<evidence type="ECO:0000313" key="5">
    <source>
        <dbReference type="Proteomes" id="UP000696931"/>
    </source>
</evidence>
<dbReference type="EMBL" id="JACRIW010000020">
    <property type="protein sequence ID" value="MBI5168398.1"/>
    <property type="molecule type" value="Genomic_DNA"/>
</dbReference>
<dbReference type="Proteomes" id="UP000696931">
    <property type="component" value="Unassembled WGS sequence"/>
</dbReference>
<evidence type="ECO:0000256" key="2">
    <source>
        <dbReference type="SAM" id="SignalP"/>
    </source>
</evidence>
<dbReference type="InterPro" id="IPR000757">
    <property type="entry name" value="Beta-glucanase-like"/>
</dbReference>
<feature type="chain" id="PRO_5037896436" evidence="2">
    <location>
        <begin position="17"/>
        <end position="276"/>
    </location>
</feature>
<gene>
    <name evidence="4" type="ORF">HZA61_02820</name>
</gene>
<evidence type="ECO:0000313" key="4">
    <source>
        <dbReference type="EMBL" id="MBI5168398.1"/>
    </source>
</evidence>
<evidence type="ECO:0000256" key="1">
    <source>
        <dbReference type="ARBA" id="ARBA00006865"/>
    </source>
</evidence>
<dbReference type="Pfam" id="PF00722">
    <property type="entry name" value="Glyco_hydro_16"/>
    <property type="match status" value="1"/>
</dbReference>
<dbReference type="PROSITE" id="PS51762">
    <property type="entry name" value="GH16_2"/>
    <property type="match status" value="1"/>
</dbReference>
<dbReference type="PROSITE" id="PS51257">
    <property type="entry name" value="PROKAR_LIPOPROTEIN"/>
    <property type="match status" value="1"/>
</dbReference>
<dbReference type="Gene3D" id="2.60.120.200">
    <property type="match status" value="1"/>
</dbReference>
<dbReference type="InterPro" id="IPR050546">
    <property type="entry name" value="Glycosyl_Hydrlase_16"/>
</dbReference>
<dbReference type="AlphaFoldDB" id="A0A933SDE3"/>
<organism evidence="4 5">
    <name type="scientific">Eiseniibacteriota bacterium</name>
    <dbReference type="NCBI Taxonomy" id="2212470"/>
    <lineage>
        <taxon>Bacteria</taxon>
        <taxon>Candidatus Eiseniibacteriota</taxon>
    </lineage>
</organism>
<dbReference type="InterPro" id="IPR013320">
    <property type="entry name" value="ConA-like_dom_sf"/>
</dbReference>
<dbReference type="SUPFAM" id="SSF49899">
    <property type="entry name" value="Concanavalin A-like lectins/glucanases"/>
    <property type="match status" value="1"/>
</dbReference>
<accession>A0A933SDE3</accession>
<reference evidence="4" key="1">
    <citation type="submission" date="2020-07" db="EMBL/GenBank/DDBJ databases">
        <title>Huge and variable diversity of episymbiotic CPR bacteria and DPANN archaea in groundwater ecosystems.</title>
        <authorList>
            <person name="He C.Y."/>
            <person name="Keren R."/>
            <person name="Whittaker M."/>
            <person name="Farag I.F."/>
            <person name="Doudna J."/>
            <person name="Cate J.H.D."/>
            <person name="Banfield J.F."/>
        </authorList>
    </citation>
    <scope>NUCLEOTIDE SEQUENCE</scope>
    <source>
        <strain evidence="4">NC_groundwater_1813_Pr3_B-0.1um_71_17</strain>
    </source>
</reference>
<comment type="caution">
    <text evidence="4">The sequence shown here is derived from an EMBL/GenBank/DDBJ whole genome shotgun (WGS) entry which is preliminary data.</text>
</comment>
<feature type="domain" description="GH16" evidence="3">
    <location>
        <begin position="24"/>
        <end position="276"/>
    </location>
</feature>
<keyword evidence="4" id="KW-0378">Hydrolase</keyword>
<keyword evidence="2" id="KW-0732">Signal</keyword>
<protein>
    <submittedName>
        <fullName evidence="4">Glycoside hydrolase family 16 protein</fullName>
    </submittedName>
</protein>
<sequence>MKRFLAVLACTATVCAIVGCVSDPLVPQTSTPPTGRTITWQDEFDGPVNTSPNAARWGFDIGTDWGNSQLEYDTSRPENCSLDGSGHLRIIARQESWLGSNYTSARIQTKTQFAQAKGRFEARIMLPVGQGIWPAFWLLGNDIGSAGWPACGEIDIMEYRGQQPTKVAGSLHGPGYYGGGALTNTYTLPTGSFAGSWHVFAVEWETGKVTWLVDDVPYQTRTASDVPPSGRWVFEHPFFIILNVAVGGNYVGAPDGSTVFPQTMLVDYVRVYQAKS</sequence>